<keyword evidence="9" id="KW-0675">Receptor</keyword>
<evidence type="ECO:0000256" key="7">
    <source>
        <dbReference type="PROSITE-ProRule" id="PRU01360"/>
    </source>
</evidence>
<comment type="subcellular location">
    <subcellularLocation>
        <location evidence="1 7">Cell outer membrane</location>
        <topology evidence="1 7">Multi-pass membrane protein</topology>
    </subcellularLocation>
</comment>
<dbReference type="SUPFAM" id="SSF49464">
    <property type="entry name" value="Carboxypeptidase regulatory domain-like"/>
    <property type="match status" value="1"/>
</dbReference>
<dbReference type="InterPro" id="IPR037066">
    <property type="entry name" value="Plug_dom_sf"/>
</dbReference>
<dbReference type="InterPro" id="IPR008969">
    <property type="entry name" value="CarboxyPept-like_regulatory"/>
</dbReference>
<evidence type="ECO:0000256" key="1">
    <source>
        <dbReference type="ARBA" id="ARBA00004571"/>
    </source>
</evidence>
<evidence type="ECO:0000259" key="8">
    <source>
        <dbReference type="Pfam" id="PF07715"/>
    </source>
</evidence>
<dbReference type="Gene3D" id="2.60.40.1120">
    <property type="entry name" value="Carboxypeptidase-like, regulatory domain"/>
    <property type="match status" value="1"/>
</dbReference>
<evidence type="ECO:0000256" key="4">
    <source>
        <dbReference type="ARBA" id="ARBA00022692"/>
    </source>
</evidence>
<feature type="domain" description="TonB-dependent receptor plug" evidence="8">
    <location>
        <begin position="234"/>
        <end position="331"/>
    </location>
</feature>
<proteinExistence type="inferred from homology"/>
<dbReference type="EMBL" id="JAYMGW010000011">
    <property type="protein sequence ID" value="MEC4266223.1"/>
    <property type="molecule type" value="Genomic_DNA"/>
</dbReference>
<dbReference type="InterPro" id="IPR023997">
    <property type="entry name" value="TonB-dep_OMP_SusC/RagA_CS"/>
</dbReference>
<dbReference type="PROSITE" id="PS52016">
    <property type="entry name" value="TONB_DEPENDENT_REC_3"/>
    <property type="match status" value="1"/>
</dbReference>
<keyword evidence="2 7" id="KW-0813">Transport</keyword>
<name>A0ABU6ITE0_9FLAO</name>
<evidence type="ECO:0000256" key="2">
    <source>
        <dbReference type="ARBA" id="ARBA00022448"/>
    </source>
</evidence>
<dbReference type="Gene3D" id="2.40.170.20">
    <property type="entry name" value="TonB-dependent receptor, beta-barrel domain"/>
    <property type="match status" value="1"/>
</dbReference>
<dbReference type="Gene3D" id="2.170.130.10">
    <property type="entry name" value="TonB-dependent receptor, plug domain"/>
    <property type="match status" value="1"/>
</dbReference>
<dbReference type="NCBIfam" id="TIGR04057">
    <property type="entry name" value="SusC_RagA_signa"/>
    <property type="match status" value="1"/>
</dbReference>
<dbReference type="InterPro" id="IPR012910">
    <property type="entry name" value="Plug_dom"/>
</dbReference>
<evidence type="ECO:0000256" key="3">
    <source>
        <dbReference type="ARBA" id="ARBA00022452"/>
    </source>
</evidence>
<keyword evidence="4 7" id="KW-0812">Transmembrane</keyword>
<reference evidence="9 10" key="1">
    <citation type="submission" date="2024-01" db="EMBL/GenBank/DDBJ databases">
        <title>The strains designed SYSU M86414 and SYSU M84420 isolated from the marine sediment in San Sha City (Hainan Province, China).</title>
        <authorList>
            <person name="Guo D."/>
        </authorList>
    </citation>
    <scope>NUCLEOTIDE SEQUENCE [LARGE SCALE GENOMIC DNA]</scope>
    <source>
        <strain evidence="9 10">SYSU M84420</strain>
    </source>
</reference>
<evidence type="ECO:0000313" key="10">
    <source>
        <dbReference type="Proteomes" id="UP001355298"/>
    </source>
</evidence>
<gene>
    <name evidence="9" type="ORF">VOP03_12770</name>
</gene>
<keyword evidence="3 7" id="KW-1134">Transmembrane beta strand</keyword>
<keyword evidence="6 7" id="KW-0998">Cell outer membrane</keyword>
<accession>A0ABU6ITE0</accession>
<evidence type="ECO:0000256" key="6">
    <source>
        <dbReference type="ARBA" id="ARBA00023237"/>
    </source>
</evidence>
<protein>
    <submittedName>
        <fullName evidence="9">TonB-dependent receptor</fullName>
    </submittedName>
</protein>
<dbReference type="RefSeq" id="WP_326279152.1">
    <property type="nucleotide sequence ID" value="NZ_JAYKYV010000011.1"/>
</dbReference>
<evidence type="ECO:0000256" key="5">
    <source>
        <dbReference type="ARBA" id="ARBA00023136"/>
    </source>
</evidence>
<dbReference type="Proteomes" id="UP001355298">
    <property type="component" value="Unassembled WGS sequence"/>
</dbReference>
<comment type="similarity">
    <text evidence="7">Belongs to the TonB-dependent receptor family.</text>
</comment>
<dbReference type="Pfam" id="PF13715">
    <property type="entry name" value="CarbopepD_reg_2"/>
    <property type="match status" value="1"/>
</dbReference>
<dbReference type="InterPro" id="IPR023996">
    <property type="entry name" value="TonB-dep_OMP_SusC/RagA"/>
</dbReference>
<dbReference type="InterPro" id="IPR039426">
    <property type="entry name" value="TonB-dep_rcpt-like"/>
</dbReference>
<dbReference type="NCBIfam" id="TIGR04056">
    <property type="entry name" value="OMP_RagA_SusC"/>
    <property type="match status" value="1"/>
</dbReference>
<sequence length="1125" mass="123350">MKKIFNHSELSATLLKFDLKMKLTVLLLFTALVGLHANDSYAQKTKVTLNVENVSVQEILDDIESKTKFNFVYNTEHVNLQRKLSLHIQKEHIEKVLNRLFLNTETNYKVKGTQVVLWRDQKAKNAKKPVINPVPVMNTMVQFTVTGTITDPDGIPLAGASILEKGTTNGVQTDFDGNFSINVSDANATLVSSYIGYSTQEIALNGQTTLSIMLAESAVAMDEIVVVGYGSVQKSDLTGAVASISSEDLGDRQATSVAGLIQGRAPGVDATGGKIRIRGITTFNNTDPLVVIDGFLGGDLSTVNPNDIENIEVLKDASSTAIYGSRGANGVILVTTKSGREGAMKVNVNFWSGLKSTTNKRDVLNANQYIDYVHDALNNAGQNIPPKLLTDEVRIDRNDWQDLIFQTGHSSEVNASFSGGTEKATYYFGVSHRDDENIIIGSSNKASYLRTKNSFEIKPWLDLNVNAALSYKTIKGASPSYRNMLGYMPYKEIYDENQIGGYTDVDRINDASDVSNPLTIPNKVNPETNTLAYQAQLNLKIKPFKGFSYTIQAGLKGDFERFFQWQDEYVSAGSHNVNTMLESSSYFYSPIVESYLNYTKQFGDHNISALLGNTWQDGVQGGGIGIGATGYATNEIKLLSVAGSPMQPTQDLFIDSRLSYFGRINYGFKSKYLMTINMRADASPNFSPNNRWGKFPSLSLAWKLDEESFLRDNEVINQLKLRAGWGKSGNDAIGQYRYLSSVFSQGVGYPLGTNQEYQQGASVVQNASPEIKWETTESLTVGVDFGLFNNTLTGTVEYFEKQTDDILFAVPSPLSLGYGSGQDGGTIDGNAIVNAASVSNKGFEFLLGKRGDIGEKISYDISANYTFQENVVTGLGLGQPFLSGVSRTEKGRPIGYFYGYEADGIYMTQAEIDAANADAVANGHDYFQEASTSAGDVRFRDLSGDGKIDGDDRTMIGNPIPKHLFGLNASLNIGQFDFNMFWQGAANVDIYDEGYKWNRAGVRILNQETIVLNRWRSESEPGNGVQPRALSGDAVANTRPSTLMVQDAGYLRLKLMSLGYTFSDELTTKFGMSRFRLYASGENLLTLTKYDGFNPEIGGENLVRGVNQFTPPAARTVVLGIQISL</sequence>
<evidence type="ECO:0000313" key="9">
    <source>
        <dbReference type="EMBL" id="MEC4266223.1"/>
    </source>
</evidence>
<keyword evidence="5 7" id="KW-0472">Membrane</keyword>
<comment type="caution">
    <text evidence="9">The sequence shown here is derived from an EMBL/GenBank/DDBJ whole genome shotgun (WGS) entry which is preliminary data.</text>
</comment>
<dbReference type="SUPFAM" id="SSF56935">
    <property type="entry name" value="Porins"/>
    <property type="match status" value="1"/>
</dbReference>
<organism evidence="9 10">
    <name type="scientific">Flagellimonas halotolerans</name>
    <dbReference type="NCBI Taxonomy" id="3112164"/>
    <lineage>
        <taxon>Bacteria</taxon>
        <taxon>Pseudomonadati</taxon>
        <taxon>Bacteroidota</taxon>
        <taxon>Flavobacteriia</taxon>
        <taxon>Flavobacteriales</taxon>
        <taxon>Flavobacteriaceae</taxon>
        <taxon>Flagellimonas</taxon>
    </lineage>
</organism>
<dbReference type="InterPro" id="IPR036942">
    <property type="entry name" value="Beta-barrel_TonB_sf"/>
</dbReference>
<dbReference type="Pfam" id="PF07715">
    <property type="entry name" value="Plug"/>
    <property type="match status" value="1"/>
</dbReference>
<keyword evidence="10" id="KW-1185">Reference proteome</keyword>